<feature type="domain" description="ABC3 transporter permease C-terminal" evidence="7">
    <location>
        <begin position="673"/>
        <end position="786"/>
    </location>
</feature>
<keyword evidence="4 6" id="KW-1133">Transmembrane helix</keyword>
<keyword evidence="2" id="KW-1003">Cell membrane</keyword>
<organism evidence="9 10">
    <name type="scientific">Salmonirosea aquatica</name>
    <dbReference type="NCBI Taxonomy" id="2654236"/>
    <lineage>
        <taxon>Bacteria</taxon>
        <taxon>Pseudomonadati</taxon>
        <taxon>Bacteroidota</taxon>
        <taxon>Cytophagia</taxon>
        <taxon>Cytophagales</taxon>
        <taxon>Spirosomataceae</taxon>
        <taxon>Salmonirosea</taxon>
    </lineage>
</organism>
<evidence type="ECO:0000313" key="9">
    <source>
        <dbReference type="EMBL" id="MPR34781.1"/>
    </source>
</evidence>
<dbReference type="InterPro" id="IPR025857">
    <property type="entry name" value="MacB_PCD"/>
</dbReference>
<evidence type="ECO:0000256" key="4">
    <source>
        <dbReference type="ARBA" id="ARBA00022989"/>
    </source>
</evidence>
<dbReference type="PANTHER" id="PTHR30572:SF18">
    <property type="entry name" value="ABC-TYPE MACROLIDE FAMILY EXPORT SYSTEM PERMEASE COMPONENT 2"/>
    <property type="match status" value="1"/>
</dbReference>
<comment type="subcellular location">
    <subcellularLocation>
        <location evidence="1">Cell membrane</location>
        <topology evidence="1">Multi-pass membrane protein</topology>
    </subcellularLocation>
</comment>
<feature type="transmembrane region" description="Helical" evidence="6">
    <location>
        <begin position="754"/>
        <end position="776"/>
    </location>
</feature>
<feature type="domain" description="MacB-like periplasmic core" evidence="8">
    <location>
        <begin position="22"/>
        <end position="245"/>
    </location>
</feature>
<proteinExistence type="predicted"/>
<dbReference type="EMBL" id="WHLY01000002">
    <property type="protein sequence ID" value="MPR34781.1"/>
    <property type="molecule type" value="Genomic_DNA"/>
</dbReference>
<feature type="transmembrane region" description="Helical" evidence="6">
    <location>
        <begin position="284"/>
        <end position="303"/>
    </location>
</feature>
<dbReference type="PANTHER" id="PTHR30572">
    <property type="entry name" value="MEMBRANE COMPONENT OF TRANSPORTER-RELATED"/>
    <property type="match status" value="1"/>
</dbReference>
<dbReference type="RefSeq" id="WP_152761286.1">
    <property type="nucleotide sequence ID" value="NZ_WHLY01000002.1"/>
</dbReference>
<dbReference type="GO" id="GO:0022857">
    <property type="term" value="F:transmembrane transporter activity"/>
    <property type="evidence" value="ECO:0007669"/>
    <property type="project" value="TreeGrafter"/>
</dbReference>
<protein>
    <submittedName>
        <fullName evidence="9">FtsX-like permease family protein</fullName>
    </submittedName>
</protein>
<feature type="transmembrane region" description="Helical" evidence="6">
    <location>
        <begin position="330"/>
        <end position="352"/>
    </location>
</feature>
<feature type="domain" description="ABC3 transporter permease C-terminal" evidence="7">
    <location>
        <begin position="290"/>
        <end position="406"/>
    </location>
</feature>
<comment type="caution">
    <text evidence="9">The sequence shown here is derived from an EMBL/GenBank/DDBJ whole genome shotgun (WGS) entry which is preliminary data.</text>
</comment>
<evidence type="ECO:0000256" key="6">
    <source>
        <dbReference type="SAM" id="Phobius"/>
    </source>
</evidence>
<evidence type="ECO:0000256" key="3">
    <source>
        <dbReference type="ARBA" id="ARBA00022692"/>
    </source>
</evidence>
<evidence type="ECO:0000259" key="8">
    <source>
        <dbReference type="Pfam" id="PF12704"/>
    </source>
</evidence>
<dbReference type="Pfam" id="PF12704">
    <property type="entry name" value="MacB_PCD"/>
    <property type="match status" value="1"/>
</dbReference>
<feature type="transmembrane region" description="Helical" evidence="6">
    <location>
        <begin position="670"/>
        <end position="692"/>
    </location>
</feature>
<feature type="transmembrane region" description="Helical" evidence="6">
    <location>
        <begin position="20"/>
        <end position="41"/>
    </location>
</feature>
<dbReference type="InterPro" id="IPR003838">
    <property type="entry name" value="ABC3_permease_C"/>
</dbReference>
<evidence type="ECO:0000256" key="2">
    <source>
        <dbReference type="ARBA" id="ARBA00022475"/>
    </source>
</evidence>
<reference evidence="9 10" key="1">
    <citation type="submission" date="2019-10" db="EMBL/GenBank/DDBJ databases">
        <title>Draft Genome Sequence of Cytophagaceae sp. SJW1-29.</title>
        <authorList>
            <person name="Choi A."/>
        </authorList>
    </citation>
    <scope>NUCLEOTIDE SEQUENCE [LARGE SCALE GENOMIC DNA]</scope>
    <source>
        <strain evidence="9 10">SJW1-29</strain>
    </source>
</reference>
<accession>A0A7C9BGY7</accession>
<evidence type="ECO:0000259" key="7">
    <source>
        <dbReference type="Pfam" id="PF02687"/>
    </source>
</evidence>
<name>A0A7C9BGY7_9BACT</name>
<dbReference type="Pfam" id="PF02687">
    <property type="entry name" value="FtsX"/>
    <property type="match status" value="2"/>
</dbReference>
<gene>
    <name evidence="9" type="ORF">GBK04_15820</name>
</gene>
<evidence type="ECO:0000256" key="5">
    <source>
        <dbReference type="ARBA" id="ARBA00023136"/>
    </source>
</evidence>
<dbReference type="Proteomes" id="UP000479293">
    <property type="component" value="Unassembled WGS sequence"/>
</dbReference>
<dbReference type="AlphaFoldDB" id="A0A7C9BGY7"/>
<keyword evidence="5 6" id="KW-0472">Membrane</keyword>
<evidence type="ECO:0000256" key="1">
    <source>
        <dbReference type="ARBA" id="ARBA00004651"/>
    </source>
</evidence>
<feature type="transmembrane region" description="Helical" evidence="6">
    <location>
        <begin position="373"/>
        <end position="396"/>
    </location>
</feature>
<feature type="transmembrane region" description="Helical" evidence="6">
    <location>
        <begin position="429"/>
        <end position="450"/>
    </location>
</feature>
<keyword evidence="10" id="KW-1185">Reference proteome</keyword>
<evidence type="ECO:0000313" key="10">
    <source>
        <dbReference type="Proteomes" id="UP000479293"/>
    </source>
</evidence>
<dbReference type="InterPro" id="IPR050250">
    <property type="entry name" value="Macrolide_Exporter_MacB"/>
</dbReference>
<dbReference type="GO" id="GO:0005886">
    <property type="term" value="C:plasma membrane"/>
    <property type="evidence" value="ECO:0007669"/>
    <property type="project" value="UniProtKB-SubCell"/>
</dbReference>
<feature type="transmembrane region" description="Helical" evidence="6">
    <location>
        <begin position="722"/>
        <end position="742"/>
    </location>
</feature>
<sequence length="793" mass="89625">MITNYLKIAWRTFVKNKVYAGINLMGLAIGIAGAIIVFQLVTYHLGIDRYHHLFDRTYRVVVDLHLDDGSVEKEKGSAFILHQTLKKEFSSVENTTYLAHKEVTLAVDQRQKKERFLEKEAAGFTNSDWFEIFDYEWISGKPSSLDAPNQVVLTEKYARKYFGSENPMGKYLTIDNQENLLVAGLLKDLPEETDQRTEVFISLPTIKTLVPNYGYEDWGWIDANRETYITLHSAQDQAAFEKQMPAFAKKYYGEIGNVFWYHLQPLSEVHFDLDYGGKIKYSTIVMLATVGLLLIFIACFNFINLTTAQSLKRSKEVGVQKILGVSQRQIFWFFIQETALYTLCACVLALLIAYPTTSLLREWMNIGIPDLKVFSSTFLLFIGLLFLLVTLLAGLYPASVISNFNPLRAIKGVSLPTDRSWFSVRKGLVIAQFSISFVLIAVATVIILQLRYIREKDMGMQKDLILHVSLPNTENRQLAALAREFNQLPEVETVSFFRTPPSSQIGSGGSIKFENRDWEKFVARSKIADNHYLETYGLKLVAGRNIAPSDTLKELLVNEKLVKDLGLKSSQEALNRKLLVGDIGKTGTIVGVLSDFNNADLYSGIEPTVVFSTQRLYRHAALRLNRLQASTLQKVSKIWQSQFPENVFEHSFYDEEIARFYQREELASQLTVTFALLSIFLSCLGLFGLALFSTEQRTKEIGIRKVLGASVMSITAMLSKDFLQLVVIASVVASPVAYYFMHQWLADFAFKVDVSAWIFLLAAGFSSGIALITISFQSIKAALMNPVKSLRSE</sequence>
<keyword evidence="3 6" id="KW-0812">Transmembrane</keyword>